<proteinExistence type="inferred from homology"/>
<keyword evidence="5" id="KW-1185">Reference proteome</keyword>
<dbReference type="Pfam" id="PF00106">
    <property type="entry name" value="adh_short"/>
    <property type="match status" value="1"/>
</dbReference>
<dbReference type="PANTHER" id="PTHR44169">
    <property type="entry name" value="NADPH-DEPENDENT 1-ACYLDIHYDROXYACETONE PHOSPHATE REDUCTASE"/>
    <property type="match status" value="1"/>
</dbReference>
<comment type="caution">
    <text evidence="4">The sequence shown here is derived from an EMBL/GenBank/DDBJ whole genome shotgun (WGS) entry which is preliminary data.</text>
</comment>
<dbReference type="PRINTS" id="PR00080">
    <property type="entry name" value="SDRFAMILY"/>
</dbReference>
<evidence type="ECO:0000256" key="2">
    <source>
        <dbReference type="ARBA" id="ARBA00023002"/>
    </source>
</evidence>
<dbReference type="InterPro" id="IPR020904">
    <property type="entry name" value="Sc_DH/Rdtase_CS"/>
</dbReference>
<evidence type="ECO:0000313" key="5">
    <source>
        <dbReference type="Proteomes" id="UP000604473"/>
    </source>
</evidence>
<evidence type="ECO:0000313" key="4">
    <source>
        <dbReference type="EMBL" id="MBL3610511.1"/>
    </source>
</evidence>
<dbReference type="PROSITE" id="PS00061">
    <property type="entry name" value="ADH_SHORT"/>
    <property type="match status" value="1"/>
</dbReference>
<protein>
    <submittedName>
        <fullName evidence="4">SDR family NAD(P)-dependent oxidoreductase</fullName>
    </submittedName>
</protein>
<evidence type="ECO:0000256" key="1">
    <source>
        <dbReference type="ARBA" id="ARBA00006484"/>
    </source>
</evidence>
<keyword evidence="2" id="KW-0560">Oxidoreductase</keyword>
<comment type="similarity">
    <text evidence="1 3">Belongs to the short-chain dehydrogenases/reductases (SDR) family.</text>
</comment>
<dbReference type="PRINTS" id="PR00081">
    <property type="entry name" value="GDHRDH"/>
</dbReference>
<dbReference type="InterPro" id="IPR002347">
    <property type="entry name" value="SDR_fam"/>
</dbReference>
<dbReference type="Proteomes" id="UP000604473">
    <property type="component" value="Unassembled WGS sequence"/>
</dbReference>
<name>A0ABS1RWU4_RHOSU</name>
<dbReference type="InterPro" id="IPR036291">
    <property type="entry name" value="NAD(P)-bd_dom_sf"/>
</dbReference>
<dbReference type="PANTHER" id="PTHR44169:SF6">
    <property type="entry name" value="NADPH-DEPENDENT 1-ACYLDIHYDROXYACETONE PHOSPHATE REDUCTASE"/>
    <property type="match status" value="1"/>
</dbReference>
<dbReference type="EMBL" id="JAESJJ010000028">
    <property type="protein sequence ID" value="MBL3610511.1"/>
    <property type="molecule type" value="Genomic_DNA"/>
</dbReference>
<reference evidence="4 5" key="1">
    <citation type="submission" date="2021-01" db="EMBL/GenBank/DDBJ databases">
        <title>Draft genomes of Rhodovulum sulfidophilum.</title>
        <authorList>
            <person name="Guzman M.S."/>
        </authorList>
    </citation>
    <scope>NUCLEOTIDE SEQUENCE [LARGE SCALE GENOMIC DNA]</scope>
    <source>
        <strain evidence="4 5">AB35</strain>
    </source>
</reference>
<gene>
    <name evidence="4" type="ORF">JMM60_17250</name>
</gene>
<dbReference type="RefSeq" id="WP_202250111.1">
    <property type="nucleotide sequence ID" value="NZ_JAESJJ010000028.1"/>
</dbReference>
<accession>A0ABS1RWU4</accession>
<dbReference type="Gene3D" id="3.40.50.720">
    <property type="entry name" value="NAD(P)-binding Rossmann-like Domain"/>
    <property type="match status" value="1"/>
</dbReference>
<dbReference type="SUPFAM" id="SSF51735">
    <property type="entry name" value="NAD(P)-binding Rossmann-fold domains"/>
    <property type="match status" value="1"/>
</dbReference>
<evidence type="ECO:0000256" key="3">
    <source>
        <dbReference type="RuleBase" id="RU000363"/>
    </source>
</evidence>
<dbReference type="CDD" id="cd05374">
    <property type="entry name" value="17beta-HSD-like_SDR_c"/>
    <property type="match status" value="1"/>
</dbReference>
<sequence length="276" mass="30674">MTGKSVLITGCASGIGHDAAHALKARGWRVFATCRQAADCDRLAAEGLESLTLDYASEDSIATALDEVLSRTGGRLDALYNNGAFACPGAVEDLPRDALREIFETNLFGVHDLTRRVIPAMRAQGHGRIVNCSSVLGLVPLKWRGAYSATKYALEGLTDTLRLEMRDTPIRVILIEPGPVTSKIRANSIPHFERWIDWQNSARADQYRNSLLTRLYEDRGRDFFELPPSAVSRKLIHALESPRPRPRYFVTAPTHLMNLARRLLPTPALDWLIDKG</sequence>
<organism evidence="4 5">
    <name type="scientific">Rhodovulum sulfidophilum</name>
    <name type="common">Rhodobacter sulfidophilus</name>
    <dbReference type="NCBI Taxonomy" id="35806"/>
    <lineage>
        <taxon>Bacteria</taxon>
        <taxon>Pseudomonadati</taxon>
        <taxon>Pseudomonadota</taxon>
        <taxon>Alphaproteobacteria</taxon>
        <taxon>Rhodobacterales</taxon>
        <taxon>Paracoccaceae</taxon>
        <taxon>Rhodovulum</taxon>
    </lineage>
</organism>